<proteinExistence type="predicted"/>
<gene>
    <name evidence="1" type="ORF">L210DRAFT_3522325</name>
</gene>
<name>A0AAD4GLL6_BOLED</name>
<reference evidence="1" key="1">
    <citation type="submission" date="2019-10" db="EMBL/GenBank/DDBJ databases">
        <authorList>
            <consortium name="DOE Joint Genome Institute"/>
            <person name="Kuo A."/>
            <person name="Miyauchi S."/>
            <person name="Kiss E."/>
            <person name="Drula E."/>
            <person name="Kohler A."/>
            <person name="Sanchez-Garcia M."/>
            <person name="Andreopoulos B."/>
            <person name="Barry K.W."/>
            <person name="Bonito G."/>
            <person name="Buee M."/>
            <person name="Carver A."/>
            <person name="Chen C."/>
            <person name="Cichocki N."/>
            <person name="Clum A."/>
            <person name="Culley D."/>
            <person name="Crous P.W."/>
            <person name="Fauchery L."/>
            <person name="Girlanda M."/>
            <person name="Hayes R."/>
            <person name="Keri Z."/>
            <person name="LaButti K."/>
            <person name="Lipzen A."/>
            <person name="Lombard V."/>
            <person name="Magnuson J."/>
            <person name="Maillard F."/>
            <person name="Morin E."/>
            <person name="Murat C."/>
            <person name="Nolan M."/>
            <person name="Ohm R."/>
            <person name="Pangilinan J."/>
            <person name="Pereira M."/>
            <person name="Perotto S."/>
            <person name="Peter M."/>
            <person name="Riley R."/>
            <person name="Sitrit Y."/>
            <person name="Stielow B."/>
            <person name="Szollosi G."/>
            <person name="Zifcakova L."/>
            <person name="Stursova M."/>
            <person name="Spatafora J.W."/>
            <person name="Tedersoo L."/>
            <person name="Vaario L.-M."/>
            <person name="Yamada A."/>
            <person name="Yan M."/>
            <person name="Wang P."/>
            <person name="Xu J."/>
            <person name="Bruns T."/>
            <person name="Baldrian P."/>
            <person name="Vilgalys R."/>
            <person name="Henrissat B."/>
            <person name="Grigoriev I.V."/>
            <person name="Hibbett D."/>
            <person name="Nagy L.G."/>
            <person name="Martin F.M."/>
        </authorList>
    </citation>
    <scope>NUCLEOTIDE SEQUENCE</scope>
    <source>
        <strain evidence="1">BED1</strain>
    </source>
</reference>
<dbReference type="EMBL" id="WHUW01000002">
    <property type="protein sequence ID" value="KAF8451086.1"/>
    <property type="molecule type" value="Genomic_DNA"/>
</dbReference>
<reference evidence="1" key="2">
    <citation type="journal article" date="2020" name="Nat. Commun.">
        <title>Large-scale genome sequencing of mycorrhizal fungi provides insights into the early evolution of symbiotic traits.</title>
        <authorList>
            <person name="Miyauchi S."/>
            <person name="Kiss E."/>
            <person name="Kuo A."/>
            <person name="Drula E."/>
            <person name="Kohler A."/>
            <person name="Sanchez-Garcia M."/>
            <person name="Morin E."/>
            <person name="Andreopoulos B."/>
            <person name="Barry K.W."/>
            <person name="Bonito G."/>
            <person name="Buee M."/>
            <person name="Carver A."/>
            <person name="Chen C."/>
            <person name="Cichocki N."/>
            <person name="Clum A."/>
            <person name="Culley D."/>
            <person name="Crous P.W."/>
            <person name="Fauchery L."/>
            <person name="Girlanda M."/>
            <person name="Hayes R.D."/>
            <person name="Keri Z."/>
            <person name="LaButti K."/>
            <person name="Lipzen A."/>
            <person name="Lombard V."/>
            <person name="Magnuson J."/>
            <person name="Maillard F."/>
            <person name="Murat C."/>
            <person name="Nolan M."/>
            <person name="Ohm R.A."/>
            <person name="Pangilinan J."/>
            <person name="Pereira M.F."/>
            <person name="Perotto S."/>
            <person name="Peter M."/>
            <person name="Pfister S."/>
            <person name="Riley R."/>
            <person name="Sitrit Y."/>
            <person name="Stielow J.B."/>
            <person name="Szollosi G."/>
            <person name="Zifcakova L."/>
            <person name="Stursova M."/>
            <person name="Spatafora J.W."/>
            <person name="Tedersoo L."/>
            <person name="Vaario L.M."/>
            <person name="Yamada A."/>
            <person name="Yan M."/>
            <person name="Wang P."/>
            <person name="Xu J."/>
            <person name="Bruns T."/>
            <person name="Baldrian P."/>
            <person name="Vilgalys R."/>
            <person name="Dunand C."/>
            <person name="Henrissat B."/>
            <person name="Grigoriev I.V."/>
            <person name="Hibbett D."/>
            <person name="Nagy L.G."/>
            <person name="Martin F.M."/>
        </authorList>
    </citation>
    <scope>NUCLEOTIDE SEQUENCE</scope>
    <source>
        <strain evidence="1">BED1</strain>
    </source>
</reference>
<accession>A0AAD4GLL6</accession>
<sequence>MQENFATYRGPIYACSKDQPHGKLAQLLDCLYQDPHSKAQLLAWMEAHALQLVARKVYNEMDGVNEEGVH</sequence>
<evidence type="ECO:0000313" key="2">
    <source>
        <dbReference type="Proteomes" id="UP001194468"/>
    </source>
</evidence>
<keyword evidence="2" id="KW-1185">Reference proteome</keyword>
<dbReference type="AlphaFoldDB" id="A0AAD4GLL6"/>
<dbReference type="Proteomes" id="UP001194468">
    <property type="component" value="Unassembled WGS sequence"/>
</dbReference>
<comment type="caution">
    <text evidence="1">The sequence shown here is derived from an EMBL/GenBank/DDBJ whole genome shotgun (WGS) entry which is preliminary data.</text>
</comment>
<evidence type="ECO:0000313" key="1">
    <source>
        <dbReference type="EMBL" id="KAF8451086.1"/>
    </source>
</evidence>
<protein>
    <submittedName>
        <fullName evidence="1">Uncharacterized protein</fullName>
    </submittedName>
</protein>
<organism evidence="1 2">
    <name type="scientific">Boletus edulis BED1</name>
    <dbReference type="NCBI Taxonomy" id="1328754"/>
    <lineage>
        <taxon>Eukaryota</taxon>
        <taxon>Fungi</taxon>
        <taxon>Dikarya</taxon>
        <taxon>Basidiomycota</taxon>
        <taxon>Agaricomycotina</taxon>
        <taxon>Agaricomycetes</taxon>
        <taxon>Agaricomycetidae</taxon>
        <taxon>Boletales</taxon>
        <taxon>Boletineae</taxon>
        <taxon>Boletaceae</taxon>
        <taxon>Boletoideae</taxon>
        <taxon>Boletus</taxon>
    </lineage>
</organism>